<dbReference type="EMBL" id="CP108058">
    <property type="protein sequence ID" value="WUO51175.1"/>
    <property type="molecule type" value="Genomic_DNA"/>
</dbReference>
<dbReference type="Proteomes" id="UP001432075">
    <property type="component" value="Plasmid unnamed1"/>
</dbReference>
<geneLocation type="plasmid" evidence="1 2">
    <name>unnamed1</name>
</geneLocation>
<keyword evidence="2" id="KW-1185">Reference proteome</keyword>
<name>A0ABZ1RWK8_9ACTN</name>
<accession>A0ABZ1RWK8</accession>
<dbReference type="RefSeq" id="WP_328777618.1">
    <property type="nucleotide sequence ID" value="NZ_CP108058.1"/>
</dbReference>
<reference evidence="1" key="1">
    <citation type="submission" date="2022-10" db="EMBL/GenBank/DDBJ databases">
        <title>The complete genomes of actinobacterial strains from the NBC collection.</title>
        <authorList>
            <person name="Joergensen T.S."/>
            <person name="Alvarez Arevalo M."/>
            <person name="Sterndorff E.B."/>
            <person name="Faurdal D."/>
            <person name="Vuksanovic O."/>
            <person name="Mourched A.-S."/>
            <person name="Charusanti P."/>
            <person name="Shaw S."/>
            <person name="Blin K."/>
            <person name="Weber T."/>
        </authorList>
    </citation>
    <scope>NUCLEOTIDE SEQUENCE</scope>
    <source>
        <strain evidence="1">NBC_00283</strain>
        <plasmid evidence="1">unnamed1</plasmid>
    </source>
</reference>
<evidence type="ECO:0000313" key="2">
    <source>
        <dbReference type="Proteomes" id="UP001432075"/>
    </source>
</evidence>
<evidence type="ECO:0000313" key="1">
    <source>
        <dbReference type="EMBL" id="WUO51175.1"/>
    </source>
</evidence>
<protein>
    <submittedName>
        <fullName evidence="1">Uncharacterized protein</fullName>
    </submittedName>
</protein>
<gene>
    <name evidence="1" type="ORF">OHU17_35465</name>
</gene>
<proteinExistence type="predicted"/>
<sequence>MTSSSAPSEPVTVPIRVLLPGDQDVVGHLWSKRQVRDGWLYEVGLPAYLNGLGDTVEPAESAPLGRRALGSCSPAWSAERSSDA</sequence>
<organism evidence="1 2">
    <name type="scientific">Streptomyces goshikiensis</name>
    <dbReference type="NCBI Taxonomy" id="1942"/>
    <lineage>
        <taxon>Bacteria</taxon>
        <taxon>Bacillati</taxon>
        <taxon>Actinomycetota</taxon>
        <taxon>Actinomycetes</taxon>
        <taxon>Kitasatosporales</taxon>
        <taxon>Streptomycetaceae</taxon>
        <taxon>Streptomyces</taxon>
    </lineage>
</organism>
<keyword evidence="1" id="KW-0614">Plasmid</keyword>